<sequence>MDKINREDMLELTRRMTLKRNCFGRVAGGYYDEDGNLEDSFNVHFRNLPIPDQRMLLEIAKSIPFAKTNEQLKEHRFTETEKSSSAWKTMMQLIRCELKNDALLENIYEALGERLAIDQASCLYFFQGIYDIPRKGTDKKEQWESEEVYSFLICALCPINGDYIPDEPVEGFLFPAFSERSGNENRIDMYKRDAKVPGEGLLYLFWD</sequence>
<accession>A0ABR7MVB3</accession>
<reference evidence="1 2" key="1">
    <citation type="submission" date="2020-08" db="EMBL/GenBank/DDBJ databases">
        <title>Genome public.</title>
        <authorList>
            <person name="Liu C."/>
            <person name="Sun Q."/>
        </authorList>
    </citation>
    <scope>NUCLEOTIDE SEQUENCE [LARGE SCALE GENOMIC DNA]</scope>
    <source>
        <strain evidence="1 2">BX3</strain>
    </source>
</reference>
<comment type="caution">
    <text evidence="1">The sequence shown here is derived from an EMBL/GenBank/DDBJ whole genome shotgun (WGS) entry which is preliminary data.</text>
</comment>
<dbReference type="EMBL" id="JACRSW010000031">
    <property type="protein sequence ID" value="MBC8557683.1"/>
    <property type="molecule type" value="Genomic_DNA"/>
</dbReference>
<dbReference type="Proteomes" id="UP000637513">
    <property type="component" value="Unassembled WGS sequence"/>
</dbReference>
<protein>
    <submittedName>
        <fullName evidence="1">DUF4317 family protein</fullName>
    </submittedName>
</protein>
<name>A0ABR7MVB3_9FIRM</name>
<evidence type="ECO:0000313" key="2">
    <source>
        <dbReference type="Proteomes" id="UP000637513"/>
    </source>
</evidence>
<proteinExistence type="predicted"/>
<dbReference type="RefSeq" id="WP_249304983.1">
    <property type="nucleotide sequence ID" value="NZ_JACRSW010000031.1"/>
</dbReference>
<gene>
    <name evidence="1" type="ORF">H8700_08185</name>
</gene>
<dbReference type="InterPro" id="IPR025466">
    <property type="entry name" value="DUF4317"/>
</dbReference>
<dbReference type="Pfam" id="PF14199">
    <property type="entry name" value="DUF4317"/>
    <property type="match status" value="1"/>
</dbReference>
<keyword evidence="2" id="KW-1185">Reference proteome</keyword>
<evidence type="ECO:0000313" key="1">
    <source>
        <dbReference type="EMBL" id="MBC8557683.1"/>
    </source>
</evidence>
<organism evidence="1 2">
    <name type="scientific">Jutongia hominis</name>
    <dbReference type="NCBI Taxonomy" id="2763664"/>
    <lineage>
        <taxon>Bacteria</taxon>
        <taxon>Bacillati</taxon>
        <taxon>Bacillota</taxon>
        <taxon>Clostridia</taxon>
        <taxon>Lachnospirales</taxon>
        <taxon>Lachnospiraceae</taxon>
        <taxon>Jutongia</taxon>
    </lineage>
</organism>